<dbReference type="AlphaFoldDB" id="A0A376FJ30"/>
<reference evidence="1 2" key="1">
    <citation type="submission" date="2018-06" db="EMBL/GenBank/DDBJ databases">
        <authorList>
            <consortium name="Pathogen Informatics"/>
            <person name="Doyle S."/>
        </authorList>
    </citation>
    <scope>NUCLEOTIDE SEQUENCE [LARGE SCALE GENOMIC DNA]</scope>
    <source>
        <strain evidence="1 2">NCTC12123</strain>
    </source>
</reference>
<evidence type="ECO:0000313" key="2">
    <source>
        <dbReference type="Proteomes" id="UP000255163"/>
    </source>
</evidence>
<protein>
    <submittedName>
        <fullName evidence="1">Uncharacterized protein</fullName>
    </submittedName>
</protein>
<gene>
    <name evidence="1" type="ORF">NCTC12123_04861</name>
</gene>
<accession>A0A376FJ30</accession>
<organism evidence="1 2">
    <name type="scientific">Enterobacter asburiae</name>
    <dbReference type="NCBI Taxonomy" id="61645"/>
    <lineage>
        <taxon>Bacteria</taxon>
        <taxon>Pseudomonadati</taxon>
        <taxon>Pseudomonadota</taxon>
        <taxon>Gammaproteobacteria</taxon>
        <taxon>Enterobacterales</taxon>
        <taxon>Enterobacteriaceae</taxon>
        <taxon>Enterobacter</taxon>
        <taxon>Enterobacter cloacae complex</taxon>
    </lineage>
</organism>
<dbReference type="Proteomes" id="UP000255163">
    <property type="component" value="Unassembled WGS sequence"/>
</dbReference>
<name>A0A376FJ30_ENTAS</name>
<proteinExistence type="predicted"/>
<sequence>MACQFGWLALDLAGNGIRRVGGKGKRGGERRQNSLHDAFTSCSTALLSRSNSPFARQT</sequence>
<dbReference type="EMBL" id="UFYI01000007">
    <property type="protein sequence ID" value="STD25222.1"/>
    <property type="molecule type" value="Genomic_DNA"/>
</dbReference>
<evidence type="ECO:0000313" key="1">
    <source>
        <dbReference type="EMBL" id="STD25222.1"/>
    </source>
</evidence>